<feature type="region of interest" description="Disordered" evidence="1">
    <location>
        <begin position="86"/>
        <end position="106"/>
    </location>
</feature>
<dbReference type="EMBL" id="BMAT01013936">
    <property type="protein sequence ID" value="GFS23281.1"/>
    <property type="molecule type" value="Genomic_DNA"/>
</dbReference>
<sequence>MSKAAELCRKAKVDYPFKNGPAGESGYRGFMRRHPELSHRTSSKLYTNRGKTLAREVVAGYFRDLGALTDGIMTKQILNMEESGFQSEPDKGYLQEGHQGTWLHGA</sequence>
<gene>
    <name evidence="2" type="ORF">ElyMa_006973100</name>
</gene>
<evidence type="ECO:0000313" key="3">
    <source>
        <dbReference type="Proteomes" id="UP000762676"/>
    </source>
</evidence>
<dbReference type="Proteomes" id="UP000762676">
    <property type="component" value="Unassembled WGS sequence"/>
</dbReference>
<evidence type="ECO:0000313" key="2">
    <source>
        <dbReference type="EMBL" id="GFS23281.1"/>
    </source>
</evidence>
<proteinExistence type="predicted"/>
<comment type="caution">
    <text evidence="2">The sequence shown here is derived from an EMBL/GenBank/DDBJ whole genome shotgun (WGS) entry which is preliminary data.</text>
</comment>
<keyword evidence="3" id="KW-1185">Reference proteome</keyword>
<organism evidence="2 3">
    <name type="scientific">Elysia marginata</name>
    <dbReference type="NCBI Taxonomy" id="1093978"/>
    <lineage>
        <taxon>Eukaryota</taxon>
        <taxon>Metazoa</taxon>
        <taxon>Spiralia</taxon>
        <taxon>Lophotrochozoa</taxon>
        <taxon>Mollusca</taxon>
        <taxon>Gastropoda</taxon>
        <taxon>Heterobranchia</taxon>
        <taxon>Euthyneura</taxon>
        <taxon>Panpulmonata</taxon>
        <taxon>Sacoglossa</taxon>
        <taxon>Placobranchoidea</taxon>
        <taxon>Plakobranchidae</taxon>
        <taxon>Elysia</taxon>
    </lineage>
</organism>
<protein>
    <submittedName>
        <fullName evidence="2">Uncharacterized protein</fullName>
    </submittedName>
</protein>
<dbReference type="AlphaFoldDB" id="A0AAV4JLT9"/>
<evidence type="ECO:0000256" key="1">
    <source>
        <dbReference type="SAM" id="MobiDB-lite"/>
    </source>
</evidence>
<accession>A0AAV4JLT9</accession>
<reference evidence="2 3" key="1">
    <citation type="journal article" date="2021" name="Elife">
        <title>Chloroplast acquisition without the gene transfer in kleptoplastic sea slugs, Plakobranchus ocellatus.</title>
        <authorList>
            <person name="Maeda T."/>
            <person name="Takahashi S."/>
            <person name="Yoshida T."/>
            <person name="Shimamura S."/>
            <person name="Takaki Y."/>
            <person name="Nagai Y."/>
            <person name="Toyoda A."/>
            <person name="Suzuki Y."/>
            <person name="Arimoto A."/>
            <person name="Ishii H."/>
            <person name="Satoh N."/>
            <person name="Nishiyama T."/>
            <person name="Hasebe M."/>
            <person name="Maruyama T."/>
            <person name="Minagawa J."/>
            <person name="Obokata J."/>
            <person name="Shigenobu S."/>
        </authorList>
    </citation>
    <scope>NUCLEOTIDE SEQUENCE [LARGE SCALE GENOMIC DNA]</scope>
</reference>
<name>A0AAV4JLT9_9GAST</name>